<evidence type="ECO:0000313" key="2">
    <source>
        <dbReference type="EMBL" id="RBP64431.1"/>
    </source>
</evidence>
<dbReference type="Pfam" id="PF02607">
    <property type="entry name" value="B12-binding_2"/>
    <property type="match status" value="1"/>
</dbReference>
<dbReference type="InterPro" id="IPR003759">
    <property type="entry name" value="Cbl-bd_cap"/>
</dbReference>
<gene>
    <name evidence="2" type="ORF">DES36_10846</name>
</gene>
<dbReference type="InterPro" id="IPR036594">
    <property type="entry name" value="Meth_synthase_dom"/>
</dbReference>
<keyword evidence="3" id="KW-1185">Reference proteome</keyword>
<evidence type="ECO:0000259" key="1">
    <source>
        <dbReference type="Pfam" id="PF02607"/>
    </source>
</evidence>
<protein>
    <recommendedName>
        <fullName evidence="1">B12-binding N-terminal domain-containing protein</fullName>
    </recommendedName>
</protein>
<dbReference type="SUPFAM" id="SSF47644">
    <property type="entry name" value="Methionine synthase domain"/>
    <property type="match status" value="1"/>
</dbReference>
<sequence length="98" mass="11377">MKTIGVKNNECIVDYDELSKVVGNLDKDQIIHICQGFVNGDLDDDMKEVFIKAMKDGVDRVTKRFECGEYNIKDIIFMRDILDKVMKMIEVAMYRSSF</sequence>
<accession>A0A366I7Z2</accession>
<proteinExistence type="predicted"/>
<reference evidence="2 3" key="1">
    <citation type="submission" date="2018-06" db="EMBL/GenBank/DDBJ databases">
        <title>Genomic Encyclopedia of Type Strains, Phase IV (KMG-IV): sequencing the most valuable type-strain genomes for metagenomic binning, comparative biology and taxonomic classification.</title>
        <authorList>
            <person name="Goeker M."/>
        </authorList>
    </citation>
    <scope>NUCLEOTIDE SEQUENCE [LARGE SCALE GENOMIC DNA]</scope>
    <source>
        <strain evidence="2 3">DSM 22112</strain>
    </source>
</reference>
<dbReference type="Gene3D" id="1.10.1240.10">
    <property type="entry name" value="Methionine synthase domain"/>
    <property type="match status" value="1"/>
</dbReference>
<dbReference type="EMBL" id="QNRX01000008">
    <property type="protein sequence ID" value="RBP64431.1"/>
    <property type="molecule type" value="Genomic_DNA"/>
</dbReference>
<comment type="caution">
    <text evidence="2">The sequence shown here is derived from an EMBL/GenBank/DDBJ whole genome shotgun (WGS) entry which is preliminary data.</text>
</comment>
<dbReference type="Proteomes" id="UP000253490">
    <property type="component" value="Unassembled WGS sequence"/>
</dbReference>
<dbReference type="AlphaFoldDB" id="A0A366I7Z2"/>
<dbReference type="RefSeq" id="WP_113920580.1">
    <property type="nucleotide sequence ID" value="NZ_QNRX01000008.1"/>
</dbReference>
<organism evidence="2 3">
    <name type="scientific">Alkalibaculum bacchi</name>
    <dbReference type="NCBI Taxonomy" id="645887"/>
    <lineage>
        <taxon>Bacteria</taxon>
        <taxon>Bacillati</taxon>
        <taxon>Bacillota</taxon>
        <taxon>Clostridia</taxon>
        <taxon>Eubacteriales</taxon>
        <taxon>Eubacteriaceae</taxon>
        <taxon>Alkalibaculum</taxon>
    </lineage>
</organism>
<feature type="domain" description="B12-binding N-terminal" evidence="1">
    <location>
        <begin position="16"/>
        <end position="89"/>
    </location>
</feature>
<name>A0A366I7Z2_9FIRM</name>
<evidence type="ECO:0000313" key="3">
    <source>
        <dbReference type="Proteomes" id="UP000253490"/>
    </source>
</evidence>